<dbReference type="OrthoDB" id="128089at2"/>
<dbReference type="SUPFAM" id="SSF52540">
    <property type="entry name" value="P-loop containing nucleoside triphosphate hydrolases"/>
    <property type="match status" value="1"/>
</dbReference>
<reference evidence="3 4" key="1">
    <citation type="submission" date="2017-04" db="EMBL/GenBank/DDBJ databases">
        <title>Comparative genome analysis of Subtercola boreus.</title>
        <authorList>
            <person name="Cho Y.-J."/>
            <person name="Cho A."/>
            <person name="Kim O.-S."/>
            <person name="Lee J.-I."/>
        </authorList>
    </citation>
    <scope>NUCLEOTIDE SEQUENCE [LARGE SCALE GENOMIC DNA]</scope>
    <source>
        <strain evidence="3 4">P27444</strain>
    </source>
</reference>
<evidence type="ECO:0000313" key="4">
    <source>
        <dbReference type="Proteomes" id="UP000256709"/>
    </source>
</evidence>
<comment type="caution">
    <text evidence="3">The sequence shown here is derived from an EMBL/GenBank/DDBJ whole genome shotgun (WGS) entry which is preliminary data.</text>
</comment>
<evidence type="ECO:0000259" key="2">
    <source>
        <dbReference type="Pfam" id="PF13635"/>
    </source>
</evidence>
<dbReference type="InterPro" id="IPR025420">
    <property type="entry name" value="DUF4143"/>
</dbReference>
<proteinExistence type="predicted"/>
<organism evidence="3 4">
    <name type="scientific">Subtercola boreus</name>
    <dbReference type="NCBI Taxonomy" id="120213"/>
    <lineage>
        <taxon>Bacteria</taxon>
        <taxon>Bacillati</taxon>
        <taxon>Actinomycetota</taxon>
        <taxon>Actinomycetes</taxon>
        <taxon>Micrococcales</taxon>
        <taxon>Microbacteriaceae</taxon>
        <taxon>Subtercola</taxon>
    </lineage>
</organism>
<dbReference type="Pfam" id="PF13173">
    <property type="entry name" value="AAA_14"/>
    <property type="match status" value="1"/>
</dbReference>
<evidence type="ECO:0008006" key="5">
    <source>
        <dbReference type="Google" id="ProtNLM"/>
    </source>
</evidence>
<evidence type="ECO:0000259" key="1">
    <source>
        <dbReference type="Pfam" id="PF13173"/>
    </source>
</evidence>
<feature type="domain" description="AAA" evidence="1">
    <location>
        <begin position="21"/>
        <end position="139"/>
    </location>
</feature>
<dbReference type="PANTHER" id="PTHR43566:SF2">
    <property type="entry name" value="DUF4143 DOMAIN-CONTAINING PROTEIN"/>
    <property type="match status" value="1"/>
</dbReference>
<protein>
    <recommendedName>
        <fullName evidence="5">AAA family ATPase</fullName>
    </recommendedName>
</protein>
<dbReference type="Pfam" id="PF13635">
    <property type="entry name" value="DUF4143"/>
    <property type="match status" value="1"/>
</dbReference>
<dbReference type="InterPro" id="IPR041682">
    <property type="entry name" value="AAA_14"/>
</dbReference>
<dbReference type="PANTHER" id="PTHR43566">
    <property type="entry name" value="CONSERVED PROTEIN"/>
    <property type="match status" value="1"/>
</dbReference>
<evidence type="ECO:0000313" key="3">
    <source>
        <dbReference type="EMBL" id="RFA11489.1"/>
    </source>
</evidence>
<dbReference type="Proteomes" id="UP000256709">
    <property type="component" value="Unassembled WGS sequence"/>
</dbReference>
<dbReference type="AlphaFoldDB" id="A0A3E0VPF3"/>
<sequence length="415" mass="45740">MVELIRRNLLPFATEVLDTFPVLVVQGARQVGKSTFAQLLVEHRDALVFTLDDEQTLAAARENPRAFVEQASTSTVVIDEVQRYPRLILAIKAAVDRDRRPGRFVLTGSSNLMRVARDSDSLAGRAVTVGLRGLSQDELAGRQGDFAAAARAGIDYPEFVTSWNRSGYVSTLVRGGYPEARQLSGRLRNTWLDSYLSRILERDAAELRRNTQPARLQAVMRLIAANQAGELVKARIADQAGIPATSMTGYLDVLETLFLTATLPPWTPNLTRREVGRAKAIVADPSLALRLSRLAEQQLLSVSGSDHLGGMLEGFVVEELFKQRGWSSEEFELFHFRDRNGLEVDIVIEFADGSILGLEVKASQSFRPEHFAGLKKLAEKAGDRFRGGIVLNTSEGGYQFAPGLYGLPVSALWEL</sequence>
<name>A0A3E0VPF3_9MICO</name>
<dbReference type="EMBL" id="NBXA01000023">
    <property type="protein sequence ID" value="RFA11489.1"/>
    <property type="molecule type" value="Genomic_DNA"/>
</dbReference>
<dbReference type="RefSeq" id="WP_116283557.1">
    <property type="nucleotide sequence ID" value="NZ_NBXA01000023.1"/>
</dbReference>
<dbReference type="InterPro" id="IPR027417">
    <property type="entry name" value="P-loop_NTPase"/>
</dbReference>
<gene>
    <name evidence="3" type="ORF">B7R21_12325</name>
</gene>
<feature type="domain" description="DUF4143" evidence="2">
    <location>
        <begin position="201"/>
        <end position="363"/>
    </location>
</feature>
<accession>A0A3E0VPF3</accession>